<reference evidence="2" key="1">
    <citation type="journal article" date="2019" name="Sci. Rep.">
        <title>Draft genome of Tanacetum cinerariifolium, the natural source of mosquito coil.</title>
        <authorList>
            <person name="Yamashiro T."/>
            <person name="Shiraishi A."/>
            <person name="Satake H."/>
            <person name="Nakayama K."/>
        </authorList>
    </citation>
    <scope>NUCLEOTIDE SEQUENCE</scope>
</reference>
<proteinExistence type="predicted"/>
<accession>A0A6L2JJQ0</accession>
<sequence>MNDNQTGQFGNQRTMNVARARETVGSQQCSRLGYNVSTARNLVILLRNAGSQNGLKTSRITRKRRCCANKLRKVQYDAGYNVFANETKHSEQPESISNTCVVETIDSNIILDSPDMCDNDIQNDQNAVECDNECVALANLIENLKLDVDENKKIQKQLKKAITTLAHELTKCKSILAETSRTLRESNSIRDSCLVALQAKQTEFGYINLWFQRLKADNTATSILFTVSSSDDDHDLLPIRSVINKQEKADDEDDAISLPSDSDHNHYSDKDDVSDSQKTTVELEDSPPNKRRKSLATKKEIDDHPNPLQTESKPQTGPYISSSTLPLLLPDKIQRTIVDNRANRK</sequence>
<dbReference type="EMBL" id="BKCJ010000853">
    <property type="protein sequence ID" value="GEU36807.1"/>
    <property type="molecule type" value="Genomic_DNA"/>
</dbReference>
<feature type="compositionally biased region" description="Polar residues" evidence="1">
    <location>
        <begin position="307"/>
        <end position="325"/>
    </location>
</feature>
<organism evidence="2">
    <name type="scientific">Tanacetum cinerariifolium</name>
    <name type="common">Dalmatian daisy</name>
    <name type="synonym">Chrysanthemum cinerariifolium</name>
    <dbReference type="NCBI Taxonomy" id="118510"/>
    <lineage>
        <taxon>Eukaryota</taxon>
        <taxon>Viridiplantae</taxon>
        <taxon>Streptophyta</taxon>
        <taxon>Embryophyta</taxon>
        <taxon>Tracheophyta</taxon>
        <taxon>Spermatophyta</taxon>
        <taxon>Magnoliopsida</taxon>
        <taxon>eudicotyledons</taxon>
        <taxon>Gunneridae</taxon>
        <taxon>Pentapetalae</taxon>
        <taxon>asterids</taxon>
        <taxon>campanulids</taxon>
        <taxon>Asterales</taxon>
        <taxon>Asteraceae</taxon>
        <taxon>Asteroideae</taxon>
        <taxon>Anthemideae</taxon>
        <taxon>Anthemidinae</taxon>
        <taxon>Tanacetum</taxon>
    </lineage>
</organism>
<feature type="compositionally biased region" description="Basic and acidic residues" evidence="1">
    <location>
        <begin position="261"/>
        <end position="275"/>
    </location>
</feature>
<dbReference type="AlphaFoldDB" id="A0A6L2JJQ0"/>
<evidence type="ECO:0000313" key="2">
    <source>
        <dbReference type="EMBL" id="GEU36807.1"/>
    </source>
</evidence>
<comment type="caution">
    <text evidence="2">The sequence shown here is derived from an EMBL/GenBank/DDBJ whole genome shotgun (WGS) entry which is preliminary data.</text>
</comment>
<evidence type="ECO:0000256" key="1">
    <source>
        <dbReference type="SAM" id="MobiDB-lite"/>
    </source>
</evidence>
<feature type="region of interest" description="Disordered" evidence="1">
    <location>
        <begin position="244"/>
        <end position="325"/>
    </location>
</feature>
<gene>
    <name evidence="2" type="ORF">Tci_008785</name>
</gene>
<protein>
    <submittedName>
        <fullName evidence="2">Uncharacterized protein</fullName>
    </submittedName>
</protein>
<name>A0A6L2JJQ0_TANCI</name>